<organism evidence="1 2">
    <name type="scientific">Rhododendron molle</name>
    <name type="common">Chinese azalea</name>
    <name type="synonym">Azalea mollis</name>
    <dbReference type="NCBI Taxonomy" id="49168"/>
    <lineage>
        <taxon>Eukaryota</taxon>
        <taxon>Viridiplantae</taxon>
        <taxon>Streptophyta</taxon>
        <taxon>Embryophyta</taxon>
        <taxon>Tracheophyta</taxon>
        <taxon>Spermatophyta</taxon>
        <taxon>Magnoliopsida</taxon>
        <taxon>eudicotyledons</taxon>
        <taxon>Gunneridae</taxon>
        <taxon>Pentapetalae</taxon>
        <taxon>asterids</taxon>
        <taxon>Ericales</taxon>
        <taxon>Ericaceae</taxon>
        <taxon>Ericoideae</taxon>
        <taxon>Rhodoreae</taxon>
        <taxon>Rhododendron</taxon>
    </lineage>
</organism>
<dbReference type="EMBL" id="CM046389">
    <property type="protein sequence ID" value="KAI8568794.1"/>
    <property type="molecule type" value="Genomic_DNA"/>
</dbReference>
<dbReference type="Proteomes" id="UP001062846">
    <property type="component" value="Chromosome 2"/>
</dbReference>
<name>A0ACC0PUR0_RHOML</name>
<comment type="caution">
    <text evidence="1">The sequence shown here is derived from an EMBL/GenBank/DDBJ whole genome shotgun (WGS) entry which is preliminary data.</text>
</comment>
<accession>A0ACC0PUR0</accession>
<sequence>MAPKKTSQDKGMKSKGASKSTSAQFVGDFNGNPNYTYYPNVAVLGNFLIAAERTAQAQKAFDEESQTVEGLMKEISNANPTYLTVTNEEEARTAREYAQTNQWRGDLYIIAKNGRLTERIKKRY</sequence>
<keyword evidence="2" id="KW-1185">Reference proteome</keyword>
<gene>
    <name evidence="1" type="ORF">RHMOL_Rhmol02G0228100</name>
</gene>
<proteinExistence type="predicted"/>
<protein>
    <submittedName>
        <fullName evidence="1">Uncharacterized protein</fullName>
    </submittedName>
</protein>
<reference evidence="1" key="1">
    <citation type="submission" date="2022-02" db="EMBL/GenBank/DDBJ databases">
        <title>Plant Genome Project.</title>
        <authorList>
            <person name="Zhang R.-G."/>
        </authorList>
    </citation>
    <scope>NUCLEOTIDE SEQUENCE</scope>
    <source>
        <strain evidence="1">AT1</strain>
    </source>
</reference>
<evidence type="ECO:0000313" key="2">
    <source>
        <dbReference type="Proteomes" id="UP001062846"/>
    </source>
</evidence>
<evidence type="ECO:0000313" key="1">
    <source>
        <dbReference type="EMBL" id="KAI8568794.1"/>
    </source>
</evidence>